<evidence type="ECO:0000313" key="3">
    <source>
        <dbReference type="Proteomes" id="UP000198403"/>
    </source>
</evidence>
<keyword evidence="3" id="KW-1185">Reference proteome</keyword>
<sequence length="304" mass="32875">MSESAAARLGPAPLAAAVEAAPDGVAIFDTDWTVRYVNPAGARLLQRAQAELVDRNLWIALPELGRTIQHSFLLPDRSVGTAVSWQGSYPPAGRWLSVTAVLVGDLLQVYFRPAGRWLSVTAVLVGDLLQVYFRPRTARHPERPDQADVVDTRPGVGDGDDDVDADRLRFLAEVSEALIGELDTRESAARLAELVVSRLADWAIVALLEDGRPGEEAWAHRDPARRADLDAYMRGRILGTAQNTPLAAALLTGEPVQLTALDPALVEPSLPTEEVRAAWERLEASSCSIVPLRARAETFGALAL</sequence>
<accession>A0A238ZG06</accession>
<name>A0A238ZG06_9ACTN</name>
<reference evidence="2 3" key="1">
    <citation type="submission" date="2017-06" db="EMBL/GenBank/DDBJ databases">
        <authorList>
            <person name="Kim H.J."/>
            <person name="Triplett B.A."/>
        </authorList>
    </citation>
    <scope>NUCLEOTIDE SEQUENCE [LARGE SCALE GENOMIC DNA]</scope>
    <source>
        <strain evidence="2 3">DSM 44272</strain>
    </source>
</reference>
<dbReference type="Proteomes" id="UP000198403">
    <property type="component" value="Unassembled WGS sequence"/>
</dbReference>
<dbReference type="Gene3D" id="3.30.450.40">
    <property type="match status" value="1"/>
</dbReference>
<dbReference type="EMBL" id="FZNO01000028">
    <property type="protein sequence ID" value="SNR82210.1"/>
    <property type="molecule type" value="Genomic_DNA"/>
</dbReference>
<proteinExistence type="predicted"/>
<dbReference type="InterPro" id="IPR029016">
    <property type="entry name" value="GAF-like_dom_sf"/>
</dbReference>
<dbReference type="CDD" id="cd00130">
    <property type="entry name" value="PAS"/>
    <property type="match status" value="1"/>
</dbReference>
<dbReference type="Pfam" id="PF13188">
    <property type="entry name" value="PAS_8"/>
    <property type="match status" value="1"/>
</dbReference>
<dbReference type="PROSITE" id="PS50112">
    <property type="entry name" value="PAS"/>
    <property type="match status" value="1"/>
</dbReference>
<feature type="domain" description="PAS" evidence="1">
    <location>
        <begin position="10"/>
        <end position="57"/>
    </location>
</feature>
<evidence type="ECO:0000313" key="2">
    <source>
        <dbReference type="EMBL" id="SNR82210.1"/>
    </source>
</evidence>
<evidence type="ECO:0000259" key="1">
    <source>
        <dbReference type="PROSITE" id="PS50112"/>
    </source>
</evidence>
<dbReference type="SUPFAM" id="SSF55785">
    <property type="entry name" value="PYP-like sensor domain (PAS domain)"/>
    <property type="match status" value="1"/>
</dbReference>
<dbReference type="SUPFAM" id="SSF55781">
    <property type="entry name" value="GAF domain-like"/>
    <property type="match status" value="1"/>
</dbReference>
<dbReference type="AlphaFoldDB" id="A0A238ZG06"/>
<dbReference type="SMART" id="SM00091">
    <property type="entry name" value="PAS"/>
    <property type="match status" value="1"/>
</dbReference>
<dbReference type="RefSeq" id="WP_176445668.1">
    <property type="nucleotide sequence ID" value="NZ_FZNO01000028.1"/>
</dbReference>
<dbReference type="InterPro" id="IPR000014">
    <property type="entry name" value="PAS"/>
</dbReference>
<organism evidence="2 3">
    <name type="scientific">Blastococcus mobilis</name>
    <dbReference type="NCBI Taxonomy" id="1938746"/>
    <lineage>
        <taxon>Bacteria</taxon>
        <taxon>Bacillati</taxon>
        <taxon>Actinomycetota</taxon>
        <taxon>Actinomycetes</taxon>
        <taxon>Geodermatophilales</taxon>
        <taxon>Geodermatophilaceae</taxon>
        <taxon>Blastococcus</taxon>
    </lineage>
</organism>
<dbReference type="Gene3D" id="3.30.450.20">
    <property type="entry name" value="PAS domain"/>
    <property type="match status" value="1"/>
</dbReference>
<protein>
    <submittedName>
        <fullName evidence="2">PAS fold-containing protein</fullName>
    </submittedName>
</protein>
<gene>
    <name evidence="2" type="ORF">SAMN06272737_12847</name>
</gene>
<dbReference type="InterPro" id="IPR035965">
    <property type="entry name" value="PAS-like_dom_sf"/>
</dbReference>